<name>A0AAD4MYU9_9BILA</name>
<keyword evidence="1" id="KW-0812">Transmembrane</keyword>
<gene>
    <name evidence="2" type="ORF">DdX_13326</name>
</gene>
<evidence type="ECO:0000256" key="1">
    <source>
        <dbReference type="SAM" id="Phobius"/>
    </source>
</evidence>
<evidence type="ECO:0000313" key="2">
    <source>
        <dbReference type="EMBL" id="KAI1705889.1"/>
    </source>
</evidence>
<reference evidence="2" key="1">
    <citation type="submission" date="2022-01" db="EMBL/GenBank/DDBJ databases">
        <title>Genome Sequence Resource for Two Populations of Ditylenchus destructor, the Migratory Endoparasitic Phytonematode.</title>
        <authorList>
            <person name="Zhang H."/>
            <person name="Lin R."/>
            <person name="Xie B."/>
        </authorList>
    </citation>
    <scope>NUCLEOTIDE SEQUENCE</scope>
    <source>
        <strain evidence="2">BazhouSP</strain>
    </source>
</reference>
<feature type="transmembrane region" description="Helical" evidence="1">
    <location>
        <begin position="62"/>
        <end position="86"/>
    </location>
</feature>
<feature type="transmembrane region" description="Helical" evidence="1">
    <location>
        <begin position="24"/>
        <end position="42"/>
    </location>
</feature>
<keyword evidence="1" id="KW-0472">Membrane</keyword>
<accession>A0AAD4MYU9</accession>
<dbReference type="Proteomes" id="UP001201812">
    <property type="component" value="Unassembled WGS sequence"/>
</dbReference>
<dbReference type="AlphaFoldDB" id="A0AAD4MYU9"/>
<dbReference type="EMBL" id="JAKKPZ010000052">
    <property type="protein sequence ID" value="KAI1705889.1"/>
    <property type="molecule type" value="Genomic_DNA"/>
</dbReference>
<comment type="caution">
    <text evidence="2">The sequence shown here is derived from an EMBL/GenBank/DDBJ whole genome shotgun (WGS) entry which is preliminary data.</text>
</comment>
<keyword evidence="1" id="KW-1133">Transmembrane helix</keyword>
<organism evidence="2 3">
    <name type="scientific">Ditylenchus destructor</name>
    <dbReference type="NCBI Taxonomy" id="166010"/>
    <lineage>
        <taxon>Eukaryota</taxon>
        <taxon>Metazoa</taxon>
        <taxon>Ecdysozoa</taxon>
        <taxon>Nematoda</taxon>
        <taxon>Chromadorea</taxon>
        <taxon>Rhabditida</taxon>
        <taxon>Tylenchina</taxon>
        <taxon>Tylenchomorpha</taxon>
        <taxon>Sphaerularioidea</taxon>
        <taxon>Anguinidae</taxon>
        <taxon>Anguininae</taxon>
        <taxon>Ditylenchus</taxon>
    </lineage>
</organism>
<sequence>MYFVTIETFGRQQSHVLGFGRHTIDLWLCLPTATAIWGFFYVRPFVVNSTYGGFFKDPYLGYANFAATDPEYVFVQIFLVCLLCVLTQHTKQLLRRATEVSQFPALVLSSIGYAFNERLLQANPEMVAFVTFGYAIFQVAPPFWACDTSIAFSRRDKTIGTGLACGKSADPEIWLPEIRKILDLGRSQITRRASFLGV</sequence>
<keyword evidence="3" id="KW-1185">Reference proteome</keyword>
<proteinExistence type="predicted"/>
<protein>
    <submittedName>
        <fullName evidence="2">Uncharacterized protein</fullName>
    </submittedName>
</protein>
<evidence type="ECO:0000313" key="3">
    <source>
        <dbReference type="Proteomes" id="UP001201812"/>
    </source>
</evidence>